<dbReference type="PROSITE" id="PS50977">
    <property type="entry name" value="HTH_TETR_2"/>
    <property type="match status" value="1"/>
</dbReference>
<comment type="caution">
    <text evidence="5">The sequence shown here is derived from an EMBL/GenBank/DDBJ whole genome shotgun (WGS) entry which is preliminary data.</text>
</comment>
<dbReference type="EMBL" id="MRWQ01000005">
    <property type="protein sequence ID" value="OKL37323.1"/>
    <property type="molecule type" value="Genomic_DNA"/>
</dbReference>
<feature type="DNA-binding region" description="H-T-H motif" evidence="3">
    <location>
        <begin position="25"/>
        <end position="44"/>
    </location>
</feature>
<accession>A0A1Q5P556</accession>
<dbReference type="SUPFAM" id="SSF46689">
    <property type="entry name" value="Homeodomain-like"/>
    <property type="match status" value="1"/>
</dbReference>
<keyword evidence="6" id="KW-1185">Reference proteome</keyword>
<sequence length="278" mass="32374">MNERKKKVMAAAHALFVKKGYVATSVQDILEESGISKGTFYNYFLSKNELLISIFEKINSETDERRISMLAGRTVHDKEVFVEQIKVKMEVNKENNLFVLFQGVFVSEDAELKKFVKQHHLTELRWIQRRMIEVFGEKVQPYSTDLAVTLFGLVQNMVHFVVAVEEKLELDVIIGYAMRRVESVVQDVMKTGDQLFDSSILERWMPEKTLYRENKKSVLMRKIGVMQDAGDSDQEELLSFLQDELQAPEPRRHVIEVVLEDVKQNEELKTLIHDFLNE</sequence>
<protein>
    <recommendedName>
        <fullName evidence="4">HTH tetR-type domain-containing protein</fullName>
    </recommendedName>
</protein>
<organism evidence="5 6">
    <name type="scientific">Domibacillus mangrovi</name>
    <dbReference type="NCBI Taxonomy" id="1714354"/>
    <lineage>
        <taxon>Bacteria</taxon>
        <taxon>Bacillati</taxon>
        <taxon>Bacillota</taxon>
        <taxon>Bacilli</taxon>
        <taxon>Bacillales</taxon>
        <taxon>Bacillaceae</taxon>
        <taxon>Domibacillus</taxon>
    </lineage>
</organism>
<dbReference type="Gene3D" id="1.10.357.10">
    <property type="entry name" value="Tetracycline Repressor, domain 2"/>
    <property type="match status" value="1"/>
</dbReference>
<evidence type="ECO:0000256" key="2">
    <source>
        <dbReference type="ARBA" id="ARBA00023125"/>
    </source>
</evidence>
<evidence type="ECO:0000313" key="5">
    <source>
        <dbReference type="EMBL" id="OKL37323.1"/>
    </source>
</evidence>
<dbReference type="AlphaFoldDB" id="A0A1Q5P556"/>
<dbReference type="GO" id="GO:0003677">
    <property type="term" value="F:DNA binding"/>
    <property type="evidence" value="ECO:0007669"/>
    <property type="project" value="UniProtKB-UniRule"/>
</dbReference>
<feature type="domain" description="HTH tetR-type" evidence="4">
    <location>
        <begin position="2"/>
        <end position="62"/>
    </location>
</feature>
<dbReference type="OrthoDB" id="9812993at2"/>
<evidence type="ECO:0000259" key="4">
    <source>
        <dbReference type="PROSITE" id="PS50977"/>
    </source>
</evidence>
<dbReference type="PROSITE" id="PS01081">
    <property type="entry name" value="HTH_TETR_1"/>
    <property type="match status" value="1"/>
</dbReference>
<evidence type="ECO:0000256" key="3">
    <source>
        <dbReference type="PROSITE-ProRule" id="PRU00335"/>
    </source>
</evidence>
<evidence type="ECO:0000256" key="1">
    <source>
        <dbReference type="ARBA" id="ARBA00022491"/>
    </source>
</evidence>
<proteinExistence type="predicted"/>
<gene>
    <name evidence="5" type="ORF">BLL40_07035</name>
</gene>
<dbReference type="Pfam" id="PF00440">
    <property type="entry name" value="TetR_N"/>
    <property type="match status" value="1"/>
</dbReference>
<dbReference type="STRING" id="1714354.BLL40_07035"/>
<reference evidence="5 6" key="1">
    <citation type="submission" date="2016-12" db="EMBL/GenBank/DDBJ databases">
        <title>Domibacillus sp. SAOS 44 whole genome sequencing.</title>
        <authorList>
            <person name="Verma A."/>
            <person name="Krishnamurthi S."/>
        </authorList>
    </citation>
    <scope>NUCLEOTIDE SEQUENCE [LARGE SCALE GENOMIC DNA]</scope>
    <source>
        <strain evidence="5 6">SAOS 44</strain>
    </source>
</reference>
<dbReference type="PANTHER" id="PTHR43479:SF22">
    <property type="entry name" value="TRANSCRIPTIONAL REGULATOR, TETR FAMILY"/>
    <property type="match status" value="1"/>
</dbReference>
<evidence type="ECO:0000313" key="6">
    <source>
        <dbReference type="Proteomes" id="UP000186524"/>
    </source>
</evidence>
<dbReference type="PANTHER" id="PTHR43479">
    <property type="entry name" value="ACREF/ENVCD OPERON REPRESSOR-RELATED"/>
    <property type="match status" value="1"/>
</dbReference>
<keyword evidence="1" id="KW-0678">Repressor</keyword>
<name>A0A1Q5P556_9BACI</name>
<dbReference type="InterPro" id="IPR050624">
    <property type="entry name" value="HTH-type_Tx_Regulator"/>
</dbReference>
<dbReference type="InterPro" id="IPR001647">
    <property type="entry name" value="HTH_TetR"/>
</dbReference>
<keyword evidence="2 3" id="KW-0238">DNA-binding</keyword>
<dbReference type="InterPro" id="IPR009057">
    <property type="entry name" value="Homeodomain-like_sf"/>
</dbReference>
<dbReference type="PRINTS" id="PR00455">
    <property type="entry name" value="HTHTETR"/>
</dbReference>
<dbReference type="InterPro" id="IPR023772">
    <property type="entry name" value="DNA-bd_HTH_TetR-type_CS"/>
</dbReference>
<dbReference type="Proteomes" id="UP000186524">
    <property type="component" value="Unassembled WGS sequence"/>
</dbReference>
<dbReference type="RefSeq" id="WP_073711195.1">
    <property type="nucleotide sequence ID" value="NZ_MRWQ01000005.1"/>
</dbReference>